<dbReference type="Proteomes" id="UP001529510">
    <property type="component" value="Unassembled WGS sequence"/>
</dbReference>
<feature type="non-terminal residue" evidence="1">
    <location>
        <position position="51"/>
    </location>
</feature>
<gene>
    <name evidence="1" type="ORF">M9458_031569</name>
</gene>
<feature type="non-terminal residue" evidence="1">
    <location>
        <position position="1"/>
    </location>
</feature>
<comment type="caution">
    <text evidence="1">The sequence shown here is derived from an EMBL/GenBank/DDBJ whole genome shotgun (WGS) entry which is preliminary data.</text>
</comment>
<dbReference type="EMBL" id="JAMKFB020000016">
    <property type="protein sequence ID" value="KAL0171258.1"/>
    <property type="molecule type" value="Genomic_DNA"/>
</dbReference>
<protein>
    <submittedName>
        <fullName evidence="1">Uncharacterized protein</fullName>
    </submittedName>
</protein>
<dbReference type="AlphaFoldDB" id="A0ABD0PDN3"/>
<organism evidence="1 2">
    <name type="scientific">Cirrhinus mrigala</name>
    <name type="common">Mrigala</name>
    <dbReference type="NCBI Taxonomy" id="683832"/>
    <lineage>
        <taxon>Eukaryota</taxon>
        <taxon>Metazoa</taxon>
        <taxon>Chordata</taxon>
        <taxon>Craniata</taxon>
        <taxon>Vertebrata</taxon>
        <taxon>Euteleostomi</taxon>
        <taxon>Actinopterygii</taxon>
        <taxon>Neopterygii</taxon>
        <taxon>Teleostei</taxon>
        <taxon>Ostariophysi</taxon>
        <taxon>Cypriniformes</taxon>
        <taxon>Cyprinidae</taxon>
        <taxon>Labeoninae</taxon>
        <taxon>Labeonini</taxon>
        <taxon>Cirrhinus</taxon>
    </lineage>
</organism>
<evidence type="ECO:0000313" key="2">
    <source>
        <dbReference type="Proteomes" id="UP001529510"/>
    </source>
</evidence>
<accession>A0ABD0PDN3</accession>
<reference evidence="1 2" key="1">
    <citation type="submission" date="2024-05" db="EMBL/GenBank/DDBJ databases">
        <title>Genome sequencing and assembly of Indian major carp, Cirrhinus mrigala (Hamilton, 1822).</title>
        <authorList>
            <person name="Mohindra V."/>
            <person name="Chowdhury L.M."/>
            <person name="Lal K."/>
            <person name="Jena J.K."/>
        </authorList>
    </citation>
    <scope>NUCLEOTIDE SEQUENCE [LARGE SCALE GENOMIC DNA]</scope>
    <source>
        <strain evidence="1">CM1030</strain>
        <tissue evidence="1">Blood</tissue>
    </source>
</reference>
<name>A0ABD0PDN3_CIRMR</name>
<sequence>VAHAGVAQPEVMWFMGGVLVAKWTVGNSSPSGGASDVFKQELDGSLTLMNV</sequence>
<keyword evidence="2" id="KW-1185">Reference proteome</keyword>
<evidence type="ECO:0000313" key="1">
    <source>
        <dbReference type="EMBL" id="KAL0171258.1"/>
    </source>
</evidence>
<proteinExistence type="predicted"/>